<protein>
    <recommendedName>
        <fullName evidence="5 8">Glutamyl-tRNA(Gln) amidotransferase subunit D</fullName>
        <shortName evidence="5">Glu-ADT subunit D</shortName>
        <ecNumber evidence="5 8">6.3.5.-</ecNumber>
    </recommendedName>
</protein>
<dbReference type="Gene3D" id="3.40.50.40">
    <property type="match status" value="1"/>
</dbReference>
<dbReference type="PIRSF" id="PIRSF001220">
    <property type="entry name" value="L-ASNase_gatD"/>
    <property type="match status" value="1"/>
</dbReference>
<dbReference type="GO" id="GO:0005524">
    <property type="term" value="F:ATP binding"/>
    <property type="evidence" value="ECO:0007669"/>
    <property type="project" value="UniProtKB-KW"/>
</dbReference>
<evidence type="ECO:0000259" key="10">
    <source>
        <dbReference type="Pfam" id="PF17763"/>
    </source>
</evidence>
<dbReference type="InterPro" id="IPR040919">
    <property type="entry name" value="Asparaginase_C"/>
</dbReference>
<dbReference type="InterPro" id="IPR020827">
    <property type="entry name" value="Asparaginase/glutaminase_AS1"/>
</dbReference>
<keyword evidence="3 5" id="KW-0067">ATP-binding</keyword>
<dbReference type="GO" id="GO:0050567">
    <property type="term" value="F:glutaminyl-tRNA synthase (glutamine-hydrolyzing) activity"/>
    <property type="evidence" value="ECO:0007669"/>
    <property type="project" value="UniProtKB-UniRule"/>
</dbReference>
<evidence type="ECO:0000256" key="4">
    <source>
        <dbReference type="ARBA" id="ARBA00022917"/>
    </source>
</evidence>
<dbReference type="InterPro" id="IPR006034">
    <property type="entry name" value="Asparaginase/glutaminase-like"/>
</dbReference>
<dbReference type="InterPro" id="IPR037222">
    <property type="entry name" value="GatD_N_sf"/>
</dbReference>
<feature type="domain" description="GatD N-terminal" evidence="11">
    <location>
        <begin position="12"/>
        <end position="61"/>
    </location>
</feature>
<dbReference type="GO" id="GO:0004067">
    <property type="term" value="F:asparaginase activity"/>
    <property type="evidence" value="ECO:0007669"/>
    <property type="project" value="UniProtKB-UniRule"/>
</dbReference>
<dbReference type="Pfam" id="PF18195">
    <property type="entry name" value="GatD_N"/>
    <property type="match status" value="1"/>
</dbReference>
<dbReference type="InterPro" id="IPR027473">
    <property type="entry name" value="L-asparaginase_C"/>
</dbReference>
<dbReference type="PRINTS" id="PR00139">
    <property type="entry name" value="ASNGLNASE"/>
</dbReference>
<dbReference type="SMART" id="SM00870">
    <property type="entry name" value="Asparaginase"/>
    <property type="match status" value="1"/>
</dbReference>
<accession>A0A497JF00</accession>
<evidence type="ECO:0000313" key="12">
    <source>
        <dbReference type="EMBL" id="RLG68648.1"/>
    </source>
</evidence>
<dbReference type="Proteomes" id="UP000277633">
    <property type="component" value="Unassembled WGS sequence"/>
</dbReference>
<evidence type="ECO:0000256" key="8">
    <source>
        <dbReference type="RuleBase" id="RU004457"/>
    </source>
</evidence>
<dbReference type="InterPro" id="IPR027475">
    <property type="entry name" value="Asparaginase/glutaminase_AS2"/>
</dbReference>
<evidence type="ECO:0000256" key="3">
    <source>
        <dbReference type="ARBA" id="ARBA00022840"/>
    </source>
</evidence>
<evidence type="ECO:0000256" key="6">
    <source>
        <dbReference type="PROSITE-ProRule" id="PRU10099"/>
    </source>
</evidence>
<feature type="active site" evidence="5 6">
    <location>
        <position position="92"/>
    </location>
</feature>
<reference evidence="12 13" key="1">
    <citation type="submission" date="2018-06" db="EMBL/GenBank/DDBJ databases">
        <title>Extensive metabolic versatility and redundancy in microbially diverse, dynamic hydrothermal sediments.</title>
        <authorList>
            <person name="Dombrowski N."/>
            <person name="Teske A."/>
            <person name="Baker B.J."/>
        </authorList>
    </citation>
    <scope>NUCLEOTIDE SEQUENCE [LARGE SCALE GENOMIC DNA]</scope>
    <source>
        <strain evidence="12">B9_G13</strain>
    </source>
</reference>
<dbReference type="SUPFAM" id="SSF141300">
    <property type="entry name" value="GatD N-terminal domain-like"/>
    <property type="match status" value="1"/>
</dbReference>
<evidence type="ECO:0000259" key="9">
    <source>
        <dbReference type="Pfam" id="PF00710"/>
    </source>
</evidence>
<dbReference type="GO" id="GO:0006450">
    <property type="term" value="P:regulation of translational fidelity"/>
    <property type="evidence" value="ECO:0007669"/>
    <property type="project" value="InterPro"/>
</dbReference>
<dbReference type="PROSITE" id="PS51732">
    <property type="entry name" value="ASN_GLN_ASE_3"/>
    <property type="match status" value="1"/>
</dbReference>
<dbReference type="Pfam" id="PF17763">
    <property type="entry name" value="Asparaginase_C"/>
    <property type="match status" value="1"/>
</dbReference>
<keyword evidence="4 5" id="KW-0648">Protein biosynthesis</keyword>
<feature type="domain" description="Asparaginase/glutaminase C-terminal" evidence="10">
    <location>
        <begin position="295"/>
        <end position="411"/>
    </location>
</feature>
<feature type="active site" evidence="5">
    <location>
        <position position="247"/>
    </location>
</feature>
<dbReference type="Gene3D" id="3.40.50.1170">
    <property type="entry name" value="L-asparaginase, N-terminal domain"/>
    <property type="match status" value="1"/>
</dbReference>
<organism evidence="12 13">
    <name type="scientific">Candidatus Iainarchaeum sp</name>
    <dbReference type="NCBI Taxonomy" id="3101447"/>
    <lineage>
        <taxon>Archaea</taxon>
        <taxon>Candidatus Iainarchaeota</taxon>
        <taxon>Candidatus Iainarchaeia</taxon>
        <taxon>Candidatus Iainarchaeales</taxon>
        <taxon>Candidatus Iainarchaeaceae</taxon>
        <taxon>Candidatus Iainarchaeum</taxon>
    </lineage>
</organism>
<comment type="subunit">
    <text evidence="5 8">Heterodimer of GatD and GatE.</text>
</comment>
<dbReference type="HAMAP" id="MF_00586">
    <property type="entry name" value="GatD"/>
    <property type="match status" value="1"/>
</dbReference>
<dbReference type="EC" id="6.3.5.-" evidence="5 8"/>
<gene>
    <name evidence="5" type="primary">gatD</name>
    <name evidence="12" type="ORF">DRO07_03255</name>
</gene>
<keyword evidence="2 5" id="KW-0547">Nucleotide-binding</keyword>
<dbReference type="InterPro" id="IPR006033">
    <property type="entry name" value="AsnA_fam"/>
</dbReference>
<dbReference type="PROSITE" id="PS00917">
    <property type="entry name" value="ASN_GLN_ASE_2"/>
    <property type="match status" value="1"/>
</dbReference>
<evidence type="ECO:0000256" key="5">
    <source>
        <dbReference type="HAMAP-Rule" id="MF_00586"/>
    </source>
</evidence>
<dbReference type="PROSITE" id="PS00144">
    <property type="entry name" value="ASN_GLN_ASE_1"/>
    <property type="match status" value="1"/>
</dbReference>
<evidence type="ECO:0000313" key="13">
    <source>
        <dbReference type="Proteomes" id="UP000277633"/>
    </source>
</evidence>
<dbReference type="Pfam" id="PF00710">
    <property type="entry name" value="Asparaginase"/>
    <property type="match status" value="1"/>
</dbReference>
<proteinExistence type="inferred from homology"/>
<dbReference type="GO" id="GO:0006412">
    <property type="term" value="P:translation"/>
    <property type="evidence" value="ECO:0007669"/>
    <property type="project" value="UniProtKB-UniRule"/>
</dbReference>
<dbReference type="AlphaFoldDB" id="A0A497JF00"/>
<dbReference type="NCBIfam" id="TIGR00519">
    <property type="entry name" value="asnASE_I"/>
    <property type="match status" value="1"/>
</dbReference>
<comment type="function">
    <text evidence="5 8">Allows the formation of correctly charged Gln-tRNA(Gln) through the transamidation of misacylated Glu-tRNA(Gln) in organisms which lack glutaminyl-tRNA synthetase. The reaction takes place in the presence of glutamine and ATP through an activated gamma-phospho-Glu-tRNA(Gln). The GatDE system is specific for glutamate and does not act on aspartate.</text>
</comment>
<comment type="similarity">
    <text evidence="5 8">Belongs to the asparaginase 1 family. GatD subfamily.</text>
</comment>
<evidence type="ECO:0000256" key="7">
    <source>
        <dbReference type="PROSITE-ProRule" id="PRU10100"/>
    </source>
</evidence>
<keyword evidence="1 5" id="KW-0436">Ligase</keyword>
<name>A0A497JF00_9ARCH</name>
<feature type="active site" evidence="5 7">
    <location>
        <position position="168"/>
    </location>
</feature>
<feature type="domain" description="L-asparaginase N-terminal" evidence="9">
    <location>
        <begin position="84"/>
        <end position="277"/>
    </location>
</feature>
<evidence type="ECO:0000256" key="1">
    <source>
        <dbReference type="ARBA" id="ARBA00022598"/>
    </source>
</evidence>
<feature type="active site" evidence="5">
    <location>
        <position position="169"/>
    </location>
</feature>
<sequence length="430" mass="47553">MKASRFLKKHSIEIGHRVRVKVHGNEFVGYVLPSHDFLELKLDNGYNAGFNPALIEKIEVLSKGRKPIKPKVAKLEQNHSLPLVTIVHTGGTIASRVDYTTGGVSPSFEASDLINSVPELLGIAQIKSFLFSNIFSEDMRFEHYSKLARALKHELEGNAKGIIVTHGTDTMHYTASALSFIFENLPKPIVFVGAQRSSDRPSSDAALNLINAVRFIANTDFAGVAICMHANINDNKCHILPGTKVRKLHSSRRDAFKAVNAKPIAEVSAQGINYLSNYPKRVSGKLKIYDKFEEKVAILKARPNMLAEEIEFFEKEKYKGLIIEGTGLGHLGITAGGNRENFKALKSLIDSGCVVCITTQCIFGTVNPNVYTTGRKLKNLGVIFLGDMLSETAFIKLSWLLGNFGREKAIKLMPQNLRGELNAKRTLEFL</sequence>
<keyword evidence="12" id="KW-0808">Transferase</keyword>
<dbReference type="SUPFAM" id="SSF53774">
    <property type="entry name" value="Glutaminase/Asparaginase"/>
    <property type="match status" value="1"/>
</dbReference>
<evidence type="ECO:0000259" key="11">
    <source>
        <dbReference type="Pfam" id="PF18195"/>
    </source>
</evidence>
<dbReference type="InterPro" id="IPR037152">
    <property type="entry name" value="L-asparaginase_N_sf"/>
</dbReference>
<dbReference type="EMBL" id="QMWO01000133">
    <property type="protein sequence ID" value="RLG68648.1"/>
    <property type="molecule type" value="Genomic_DNA"/>
</dbReference>
<dbReference type="InterPro" id="IPR036152">
    <property type="entry name" value="Asp/glu_Ase-like_sf"/>
</dbReference>
<evidence type="ECO:0000256" key="2">
    <source>
        <dbReference type="ARBA" id="ARBA00022741"/>
    </source>
</evidence>
<dbReference type="InterPro" id="IPR027474">
    <property type="entry name" value="L-asparaginase_N"/>
</dbReference>
<dbReference type="InterPro" id="IPR011878">
    <property type="entry name" value="GatD"/>
</dbReference>
<dbReference type="PANTHER" id="PTHR11707">
    <property type="entry name" value="L-ASPARAGINASE"/>
    <property type="match status" value="1"/>
</dbReference>
<dbReference type="GO" id="GO:0006520">
    <property type="term" value="P:amino acid metabolic process"/>
    <property type="evidence" value="ECO:0007669"/>
    <property type="project" value="InterPro"/>
</dbReference>
<dbReference type="NCBIfam" id="TIGR02153">
    <property type="entry name" value="gatD_arch"/>
    <property type="match status" value="1"/>
</dbReference>
<dbReference type="PANTHER" id="PTHR11707:SF28">
    <property type="entry name" value="60 KDA LYSOPHOSPHOLIPASE"/>
    <property type="match status" value="1"/>
</dbReference>
<dbReference type="Gene3D" id="2.30.30.520">
    <property type="match status" value="1"/>
</dbReference>
<comment type="catalytic activity">
    <reaction evidence="5 8">
        <text>L-glutamyl-tRNA(Gln) + L-glutamine + ATP + H2O = L-glutaminyl-tRNA(Gln) + L-glutamate + ADP + phosphate + H(+)</text>
        <dbReference type="Rhea" id="RHEA:17521"/>
        <dbReference type="Rhea" id="RHEA-COMP:9681"/>
        <dbReference type="Rhea" id="RHEA-COMP:9684"/>
        <dbReference type="ChEBI" id="CHEBI:15377"/>
        <dbReference type="ChEBI" id="CHEBI:15378"/>
        <dbReference type="ChEBI" id="CHEBI:29985"/>
        <dbReference type="ChEBI" id="CHEBI:30616"/>
        <dbReference type="ChEBI" id="CHEBI:43474"/>
        <dbReference type="ChEBI" id="CHEBI:58359"/>
        <dbReference type="ChEBI" id="CHEBI:78520"/>
        <dbReference type="ChEBI" id="CHEBI:78521"/>
        <dbReference type="ChEBI" id="CHEBI:456216"/>
    </reaction>
</comment>
<dbReference type="GO" id="GO:0016740">
    <property type="term" value="F:transferase activity"/>
    <property type="evidence" value="ECO:0007669"/>
    <property type="project" value="UniProtKB-KW"/>
</dbReference>
<dbReference type="CDD" id="cd08962">
    <property type="entry name" value="GatD"/>
    <property type="match status" value="1"/>
</dbReference>
<dbReference type="NCBIfam" id="NF003217">
    <property type="entry name" value="PRK04183.1"/>
    <property type="match status" value="1"/>
</dbReference>
<dbReference type="InterPro" id="IPR040918">
    <property type="entry name" value="GatD_N"/>
</dbReference>
<comment type="caution">
    <text evidence="12">The sequence shown here is derived from an EMBL/GenBank/DDBJ whole genome shotgun (WGS) entry which is preliminary data.</text>
</comment>
<dbReference type="PIRSF" id="PIRSF500175">
    <property type="entry name" value="Glu_ADT_D"/>
    <property type="match status" value="1"/>
</dbReference>